<gene>
    <name evidence="12" type="primary">NAD1</name>
</gene>
<feature type="transmembrane region" description="Helical" evidence="11">
    <location>
        <begin position="168"/>
        <end position="188"/>
    </location>
</feature>
<accession>C0JW90</accession>
<dbReference type="EMBL" id="FJ483518">
    <property type="protein sequence ID" value="ACL50542.1"/>
    <property type="molecule type" value="Genomic_DNA"/>
</dbReference>
<evidence type="ECO:0000256" key="1">
    <source>
        <dbReference type="ARBA" id="ARBA00004141"/>
    </source>
</evidence>
<keyword evidence="4" id="KW-0813">Transport</keyword>
<dbReference type="InterPro" id="IPR001694">
    <property type="entry name" value="NADH_UbQ_OxRdtase_su1/FPO"/>
</dbReference>
<evidence type="ECO:0000313" key="12">
    <source>
        <dbReference type="EMBL" id="ACL50542.1"/>
    </source>
</evidence>
<evidence type="ECO:0000256" key="7">
    <source>
        <dbReference type="ARBA" id="ARBA00023075"/>
    </source>
</evidence>
<feature type="transmembrane region" description="Helical" evidence="11">
    <location>
        <begin position="209"/>
        <end position="228"/>
    </location>
</feature>
<keyword evidence="10 12" id="KW-0496">Mitochondrion</keyword>
<feature type="transmembrane region" description="Helical" evidence="11">
    <location>
        <begin position="102"/>
        <end position="124"/>
    </location>
</feature>
<dbReference type="EC" id="7.1.1.2" evidence="10"/>
<reference evidence="12" key="1">
    <citation type="journal article" date="2009" name="BMC Genomics">
        <title>The mitochondrial genomes of Ancylostoma caninum and Bunostomum phlebotomum--two hookworms of animal health and zoonotic importance.</title>
        <authorList>
            <person name="Jex A.R."/>
            <person name="Waeschenbach A."/>
            <person name="Hu M."/>
            <person name="van Wyk J.A."/>
            <person name="Beveridge I."/>
            <person name="Littlewood D.T."/>
            <person name="Gasser R.B."/>
        </authorList>
    </citation>
    <scope>NUCLEOTIDE SEQUENCE</scope>
</reference>
<dbReference type="Pfam" id="PF00146">
    <property type="entry name" value="NADHdh"/>
    <property type="match status" value="1"/>
</dbReference>
<dbReference type="PROSITE" id="PS00667">
    <property type="entry name" value="COMPLEX1_ND1_1"/>
    <property type="match status" value="1"/>
</dbReference>
<keyword evidence="7 10" id="KW-0830">Ubiquinone</keyword>
<evidence type="ECO:0000256" key="4">
    <source>
        <dbReference type="ARBA" id="ARBA00022448"/>
    </source>
</evidence>
<comment type="catalytic activity">
    <reaction evidence="10">
        <text>a ubiquinone + NADH + 5 H(+)(in) = a ubiquinol + NAD(+) + 4 H(+)(out)</text>
        <dbReference type="Rhea" id="RHEA:29091"/>
        <dbReference type="Rhea" id="RHEA-COMP:9565"/>
        <dbReference type="Rhea" id="RHEA-COMP:9566"/>
        <dbReference type="ChEBI" id="CHEBI:15378"/>
        <dbReference type="ChEBI" id="CHEBI:16389"/>
        <dbReference type="ChEBI" id="CHEBI:17976"/>
        <dbReference type="ChEBI" id="CHEBI:57540"/>
        <dbReference type="ChEBI" id="CHEBI:57945"/>
        <dbReference type="EC" id="7.1.1.2"/>
    </reaction>
</comment>
<keyword evidence="9" id="KW-0520">NAD</keyword>
<keyword evidence="8 11" id="KW-0472">Membrane</keyword>
<comment type="subcellular location">
    <subcellularLocation>
        <location evidence="1">Membrane</location>
        <topology evidence="1">Multi-pass membrane protein</topology>
    </subcellularLocation>
    <subcellularLocation>
        <location evidence="9">Mitochondrion inner membrane</location>
        <topology evidence="9">Multi-pass membrane protein</topology>
    </subcellularLocation>
</comment>
<organism evidence="12">
    <name type="scientific">Ancylostoma caninum</name>
    <name type="common">Dog hookworm</name>
    <dbReference type="NCBI Taxonomy" id="29170"/>
    <lineage>
        <taxon>Eukaryota</taxon>
        <taxon>Metazoa</taxon>
        <taxon>Ecdysozoa</taxon>
        <taxon>Nematoda</taxon>
        <taxon>Chromadorea</taxon>
        <taxon>Rhabditida</taxon>
        <taxon>Rhabditina</taxon>
        <taxon>Rhabditomorpha</taxon>
        <taxon>Strongyloidea</taxon>
        <taxon>Ancylostomatidae</taxon>
        <taxon>Ancylostomatinae</taxon>
        <taxon>Ancylostoma</taxon>
    </lineage>
</organism>
<geneLocation type="mitochondrion" evidence="12"/>
<evidence type="ECO:0000256" key="2">
    <source>
        <dbReference type="ARBA" id="ARBA00010535"/>
    </source>
</evidence>
<evidence type="ECO:0000256" key="8">
    <source>
        <dbReference type="ARBA" id="ARBA00023136"/>
    </source>
</evidence>
<feature type="transmembrane region" description="Helical" evidence="11">
    <location>
        <begin position="144"/>
        <end position="162"/>
    </location>
</feature>
<evidence type="ECO:0000256" key="11">
    <source>
        <dbReference type="SAM" id="Phobius"/>
    </source>
</evidence>
<dbReference type="GO" id="GO:0005743">
    <property type="term" value="C:mitochondrial inner membrane"/>
    <property type="evidence" value="ECO:0007669"/>
    <property type="project" value="UniProtKB-SubCell"/>
</dbReference>
<evidence type="ECO:0000256" key="3">
    <source>
        <dbReference type="ARBA" id="ARBA00021009"/>
    </source>
</evidence>
<name>C0JW90_ANCCA</name>
<feature type="transmembrane region" description="Helical" evidence="11">
    <location>
        <begin position="240"/>
        <end position="258"/>
    </location>
</feature>
<dbReference type="PROSITE" id="PS00668">
    <property type="entry name" value="COMPLEX1_ND1_2"/>
    <property type="match status" value="1"/>
</dbReference>
<evidence type="ECO:0000256" key="5">
    <source>
        <dbReference type="ARBA" id="ARBA00022692"/>
    </source>
</evidence>
<comment type="similarity">
    <text evidence="2 9">Belongs to the complex I subunit 1 family.</text>
</comment>
<dbReference type="AlphaFoldDB" id="C0JW90"/>
<dbReference type="PANTHER" id="PTHR11432">
    <property type="entry name" value="NADH DEHYDROGENASE SUBUNIT 1"/>
    <property type="match status" value="1"/>
</dbReference>
<keyword evidence="5 9" id="KW-0812">Transmembrane</keyword>
<keyword evidence="6 11" id="KW-1133">Transmembrane helix</keyword>
<protein>
    <recommendedName>
        <fullName evidence="3 10">NADH-ubiquinone oxidoreductase chain 1</fullName>
        <ecNumber evidence="10">7.1.1.2</ecNumber>
    </recommendedName>
</protein>
<dbReference type="PANTHER" id="PTHR11432:SF3">
    <property type="entry name" value="NADH-UBIQUINONE OXIDOREDUCTASE CHAIN 1"/>
    <property type="match status" value="1"/>
</dbReference>
<evidence type="ECO:0000256" key="9">
    <source>
        <dbReference type="RuleBase" id="RU000471"/>
    </source>
</evidence>
<dbReference type="GO" id="GO:0009060">
    <property type="term" value="P:aerobic respiration"/>
    <property type="evidence" value="ECO:0007669"/>
    <property type="project" value="TreeGrafter"/>
</dbReference>
<dbReference type="GO" id="GO:0003954">
    <property type="term" value="F:NADH dehydrogenase activity"/>
    <property type="evidence" value="ECO:0007669"/>
    <property type="project" value="TreeGrafter"/>
</dbReference>
<sequence length="290" mass="33700">MLLSFLMIILIVVFILQAIAFITLYERHLLGSSQNRLGPTKVSFMGVLQALLDGVKLLKKEQMTPLNSSDLSFLLVPGVSFVVMYLEWFILPYFFNFMSFEYSLLFFLCLIGFSVYTTLISGVVSKSKYGIVGALRASSQSISYEIAFSLYLLAIMIHYSMFTFVSGFTLSLLIIYLPFLIMIIAELNRAPFDFAEGESELVSGYNVEYASVAFVLLFLSEYGSLIFFSVMSSMLFFDFFYSYKFFNFSIMIFIRSSYPRFRYDMMMMMFWFKFLPISLIYLMFFYVLFI</sequence>
<evidence type="ECO:0000256" key="6">
    <source>
        <dbReference type="ARBA" id="ARBA00022989"/>
    </source>
</evidence>
<dbReference type="InterPro" id="IPR018086">
    <property type="entry name" value="NADH_UbQ_OxRdtase_su1_CS"/>
</dbReference>
<feature type="transmembrane region" description="Helical" evidence="11">
    <location>
        <begin position="71"/>
        <end position="90"/>
    </location>
</feature>
<feature type="transmembrane region" description="Helical" evidence="11">
    <location>
        <begin position="270"/>
        <end position="289"/>
    </location>
</feature>
<dbReference type="GO" id="GO:0008137">
    <property type="term" value="F:NADH dehydrogenase (ubiquinone) activity"/>
    <property type="evidence" value="ECO:0007669"/>
    <property type="project" value="UniProtKB-EC"/>
</dbReference>
<proteinExistence type="inferred from homology"/>
<evidence type="ECO:0000256" key="10">
    <source>
        <dbReference type="RuleBase" id="RU000473"/>
    </source>
</evidence>